<dbReference type="CDD" id="cd22796">
    <property type="entry name" value="OTU_plant_OTU6-like"/>
    <property type="match status" value="1"/>
</dbReference>
<keyword evidence="4" id="KW-0645">Protease</keyword>
<evidence type="ECO:0000313" key="10">
    <source>
        <dbReference type="Proteomes" id="UP000825935"/>
    </source>
</evidence>
<dbReference type="EC" id="3.4.19.12" evidence="3"/>
<sequence length="631" mass="69044">MTRVVVQRGQSSSNARSASATTSAASAPPPPPPPPPPSRPIQCIPGVSGSGTDGDSKETIESFPGNHSDSVNELIEGHALTESEDSLDSAAISSKEEGTGILSVTRVPLTGDSIGKESIDTGRRCEASLFSEKAISESTTVGVEEQKTVFQTEASGLTPDVCGEESYIGKHNSPLFQSKIEGPVTSTCKSDGSSSQVSGSSSHRQGPGMNQPSFTAPEPGSQWAELTASLPSSSLSTSSVILPSSRRGGWFTSNSLRSTSGPSRKGWKNTKSSKSPPHTSCASSPRSYAEQDGYNSADEQNPWKMGQRGPEESEERERQFEVEIRRHKGLEVRRMAEDGNCLFRAVADQVYGDPDMHFETRQMCIDYMEKERDHFSQFVTESFSAYCKRKRRDRVFGNNLEIQAMAEMYNRQILIYCYGLEPKNIFQGNYETDLPPIRLSYHRNDHYNSLVDPNRPTIGAGLGFGSLSGANVDRDQVKAAIKAQQDMQIDKALLAEGRYYSDLELTEQEMERMVIEESRAEFLAEEYGHQLKGTESSTSAGTSTSQSDPSNNRLKSGCYEQNVGSSPVTNVTLTANMRNLLSMGFNYFRVVEACNIFGDDINDILCYLLEAETGGLFEDSIHRLKGKAAER</sequence>
<evidence type="ECO:0000256" key="2">
    <source>
        <dbReference type="ARBA" id="ARBA00010407"/>
    </source>
</evidence>
<keyword evidence="5" id="KW-0833">Ubl conjugation pathway</keyword>
<gene>
    <name evidence="9" type="ORF">KP509_30G032800</name>
</gene>
<feature type="compositionally biased region" description="Basic and acidic residues" evidence="7">
    <location>
        <begin position="309"/>
        <end position="319"/>
    </location>
</feature>
<comment type="catalytic activity">
    <reaction evidence="1">
        <text>Thiol-dependent hydrolysis of ester, thioester, amide, peptide and isopeptide bonds formed by the C-terminal Gly of ubiquitin (a 76-residue protein attached to proteins as an intracellular targeting signal).</text>
        <dbReference type="EC" id="3.4.19.12"/>
    </reaction>
</comment>
<feature type="region of interest" description="Disordered" evidence="7">
    <location>
        <begin position="531"/>
        <end position="558"/>
    </location>
</feature>
<feature type="compositionally biased region" description="Low complexity" evidence="7">
    <location>
        <begin position="11"/>
        <end position="26"/>
    </location>
</feature>
<protein>
    <recommendedName>
        <fullName evidence="3">ubiquitinyl hydrolase 1</fullName>
        <ecNumber evidence="3">3.4.19.12</ecNumber>
    </recommendedName>
</protein>
<dbReference type="PROSITE" id="PS50802">
    <property type="entry name" value="OTU"/>
    <property type="match status" value="1"/>
</dbReference>
<evidence type="ECO:0000259" key="8">
    <source>
        <dbReference type="PROSITE" id="PS50802"/>
    </source>
</evidence>
<evidence type="ECO:0000256" key="6">
    <source>
        <dbReference type="ARBA" id="ARBA00022801"/>
    </source>
</evidence>
<dbReference type="GO" id="GO:0061578">
    <property type="term" value="F:K63-linked deubiquitinase activity"/>
    <property type="evidence" value="ECO:0007669"/>
    <property type="project" value="TreeGrafter"/>
</dbReference>
<dbReference type="SUPFAM" id="SSF54001">
    <property type="entry name" value="Cysteine proteinases"/>
    <property type="match status" value="1"/>
</dbReference>
<dbReference type="PANTHER" id="PTHR12419:SF4">
    <property type="entry name" value="OTU DOMAIN-CONTAINING PROTEIN 5"/>
    <property type="match status" value="1"/>
</dbReference>
<feature type="region of interest" description="Disordered" evidence="7">
    <location>
        <begin position="172"/>
        <end position="319"/>
    </location>
</feature>
<feature type="compositionally biased region" description="Low complexity" evidence="7">
    <location>
        <begin position="534"/>
        <end position="547"/>
    </location>
</feature>
<name>A0A8T2R319_CERRI</name>
<dbReference type="OrthoDB" id="409956at2759"/>
<dbReference type="InterPro" id="IPR003323">
    <property type="entry name" value="OTU_dom"/>
</dbReference>
<accession>A0A8T2R319</accession>
<feature type="compositionally biased region" description="Pro residues" evidence="7">
    <location>
        <begin position="27"/>
        <end position="39"/>
    </location>
</feature>
<dbReference type="InterPro" id="IPR038765">
    <property type="entry name" value="Papain-like_cys_pep_sf"/>
</dbReference>
<feature type="domain" description="OTU" evidence="8">
    <location>
        <begin position="330"/>
        <end position="453"/>
    </location>
</feature>
<comment type="similarity">
    <text evidence="2">Belongs to the peptidase C85 family.</text>
</comment>
<feature type="region of interest" description="Disordered" evidence="7">
    <location>
        <begin position="1"/>
        <end position="98"/>
    </location>
</feature>
<feature type="compositionally biased region" description="Low complexity" evidence="7">
    <location>
        <begin position="226"/>
        <end position="245"/>
    </location>
</feature>
<proteinExistence type="inferred from homology"/>
<feature type="compositionally biased region" description="Low complexity" evidence="7">
    <location>
        <begin position="190"/>
        <end position="202"/>
    </location>
</feature>
<dbReference type="InterPro" id="IPR050704">
    <property type="entry name" value="Peptidase_C85-like"/>
</dbReference>
<dbReference type="GO" id="GO:0006508">
    <property type="term" value="P:proteolysis"/>
    <property type="evidence" value="ECO:0007669"/>
    <property type="project" value="UniProtKB-KW"/>
</dbReference>
<comment type="caution">
    <text evidence="9">The sequence shown here is derived from an EMBL/GenBank/DDBJ whole genome shotgun (WGS) entry which is preliminary data.</text>
</comment>
<feature type="compositionally biased region" description="Polar residues" evidence="7">
    <location>
        <begin position="269"/>
        <end position="286"/>
    </location>
</feature>
<evidence type="ECO:0000256" key="7">
    <source>
        <dbReference type="SAM" id="MobiDB-lite"/>
    </source>
</evidence>
<dbReference type="EMBL" id="CM035435">
    <property type="protein sequence ID" value="KAH7290122.1"/>
    <property type="molecule type" value="Genomic_DNA"/>
</dbReference>
<keyword evidence="6" id="KW-0378">Hydrolase</keyword>
<evidence type="ECO:0000256" key="5">
    <source>
        <dbReference type="ARBA" id="ARBA00022786"/>
    </source>
</evidence>
<dbReference type="FunFam" id="3.90.70.80:FF:000018">
    <property type="entry name" value="OTU domain-containing protein 5-B"/>
    <property type="match status" value="1"/>
</dbReference>
<dbReference type="AlphaFoldDB" id="A0A8T2R319"/>
<dbReference type="GO" id="GO:0004843">
    <property type="term" value="F:cysteine-type deubiquitinase activity"/>
    <property type="evidence" value="ECO:0007669"/>
    <property type="project" value="UniProtKB-EC"/>
</dbReference>
<evidence type="ECO:0000256" key="4">
    <source>
        <dbReference type="ARBA" id="ARBA00022670"/>
    </source>
</evidence>
<keyword evidence="10" id="KW-1185">Reference proteome</keyword>
<organism evidence="9 10">
    <name type="scientific">Ceratopteris richardii</name>
    <name type="common">Triangle waterfern</name>
    <dbReference type="NCBI Taxonomy" id="49495"/>
    <lineage>
        <taxon>Eukaryota</taxon>
        <taxon>Viridiplantae</taxon>
        <taxon>Streptophyta</taxon>
        <taxon>Embryophyta</taxon>
        <taxon>Tracheophyta</taxon>
        <taxon>Polypodiopsida</taxon>
        <taxon>Polypodiidae</taxon>
        <taxon>Polypodiales</taxon>
        <taxon>Pteridineae</taxon>
        <taxon>Pteridaceae</taxon>
        <taxon>Parkerioideae</taxon>
        <taxon>Ceratopteris</taxon>
    </lineage>
</organism>
<evidence type="ECO:0000256" key="3">
    <source>
        <dbReference type="ARBA" id="ARBA00012759"/>
    </source>
</evidence>
<evidence type="ECO:0000313" key="9">
    <source>
        <dbReference type="EMBL" id="KAH7290121.1"/>
    </source>
</evidence>
<dbReference type="Gene3D" id="3.90.70.80">
    <property type="match status" value="1"/>
</dbReference>
<dbReference type="GO" id="GO:0016579">
    <property type="term" value="P:protein deubiquitination"/>
    <property type="evidence" value="ECO:0007669"/>
    <property type="project" value="TreeGrafter"/>
</dbReference>
<dbReference type="OMA" id="RDKQVYG"/>
<feature type="compositionally biased region" description="Polar residues" evidence="7">
    <location>
        <begin position="251"/>
        <end position="262"/>
    </location>
</feature>
<evidence type="ECO:0000256" key="1">
    <source>
        <dbReference type="ARBA" id="ARBA00000707"/>
    </source>
</evidence>
<dbReference type="EMBL" id="CM035435">
    <property type="protein sequence ID" value="KAH7290121.1"/>
    <property type="molecule type" value="Genomic_DNA"/>
</dbReference>
<reference evidence="9" key="1">
    <citation type="submission" date="2021-08" db="EMBL/GenBank/DDBJ databases">
        <title>WGS assembly of Ceratopteris richardii.</title>
        <authorList>
            <person name="Marchant D.B."/>
            <person name="Chen G."/>
            <person name="Jenkins J."/>
            <person name="Shu S."/>
            <person name="Leebens-Mack J."/>
            <person name="Grimwood J."/>
            <person name="Schmutz J."/>
            <person name="Soltis P."/>
            <person name="Soltis D."/>
            <person name="Chen Z.-H."/>
        </authorList>
    </citation>
    <scope>NUCLEOTIDE SEQUENCE</scope>
    <source>
        <strain evidence="9">Whitten #5841</strain>
        <tissue evidence="9">Leaf</tissue>
    </source>
</reference>
<dbReference type="Proteomes" id="UP000825935">
    <property type="component" value="Chromosome 30"/>
</dbReference>
<dbReference type="Pfam" id="PF02338">
    <property type="entry name" value="OTU"/>
    <property type="match status" value="1"/>
</dbReference>
<dbReference type="PANTHER" id="PTHR12419">
    <property type="entry name" value="OTU DOMAIN CONTAINING PROTEIN"/>
    <property type="match status" value="1"/>
</dbReference>